<keyword evidence="1 2" id="KW-0539">Nucleus</keyword>
<dbReference type="AlphaFoldDB" id="A0A9P0FIU7"/>
<comment type="subunit">
    <text evidence="2">Component of the Mediator complex.</text>
</comment>
<proteinExistence type="inferred from homology"/>
<name>A0A9P0FIU7_BRAAE</name>
<dbReference type="Proteomes" id="UP001154078">
    <property type="component" value="Chromosome 5"/>
</dbReference>
<protein>
    <recommendedName>
        <fullName evidence="2">Mediator of RNA polymerase II transcription subunit 15</fullName>
    </recommendedName>
    <alternativeName>
        <fullName evidence="2">Mediator complex subunit 15</fullName>
    </alternativeName>
</protein>
<dbReference type="Gene3D" id="1.10.246.20">
    <property type="entry name" value="Coactivator CBP, KIX domain"/>
    <property type="match status" value="1"/>
</dbReference>
<sequence length="84" mass="10206">MHFKDADDDISYKSDRFRKNVIEKIERALRVTGMEKYIFWTSIDLEEKISEEASSLEHYMTLVVKCIREIEYYRKILKEPVWPT</sequence>
<evidence type="ECO:0000256" key="2">
    <source>
        <dbReference type="RuleBase" id="RU364148"/>
    </source>
</evidence>
<dbReference type="GO" id="GO:0003712">
    <property type="term" value="F:transcription coregulator activity"/>
    <property type="evidence" value="ECO:0007669"/>
    <property type="project" value="InterPro"/>
</dbReference>
<dbReference type="InterPro" id="IPR036529">
    <property type="entry name" value="KIX_dom_sf"/>
</dbReference>
<dbReference type="InterPro" id="IPR019087">
    <property type="entry name" value="Med15_N"/>
</dbReference>
<comment type="function">
    <text evidence="2">Component of the Mediator complex, a coactivator involved in the regulated transcription of nearly all RNA polymerase II-dependent genes. Mediator functions as a bridge to convey information from gene-specific regulatory proteins to the basal RNA polymerase II transcription machinery. Mediator is recruited to promoters by direct interactions with regulatory proteins and serves as a scaffold for the assembly of a functional preinitiation complex with RNA polymerase II and the general transcription factors.</text>
</comment>
<evidence type="ECO:0000259" key="3">
    <source>
        <dbReference type="Pfam" id="PF09606"/>
    </source>
</evidence>
<comment type="similarity">
    <text evidence="2">Belongs to the Mediator complex subunit 15 family.</text>
</comment>
<comment type="subcellular location">
    <subcellularLocation>
        <location evidence="2">Nucleus</location>
    </subcellularLocation>
</comment>
<keyword evidence="5" id="KW-1185">Reference proteome</keyword>
<feature type="domain" description="Mediator of RNA polymerase II transcription subunit 15 N-terminal" evidence="3">
    <location>
        <begin position="11"/>
        <end position="73"/>
    </location>
</feature>
<accession>A0A9P0FIU7</accession>
<gene>
    <name evidence="2" type="primary">MED15</name>
    <name evidence="4" type="ORF">MELIAE_LOCUS7686</name>
</gene>
<dbReference type="Pfam" id="PF09606">
    <property type="entry name" value="Med15_N"/>
    <property type="match status" value="1"/>
</dbReference>
<evidence type="ECO:0000313" key="5">
    <source>
        <dbReference type="Proteomes" id="UP001154078"/>
    </source>
</evidence>
<keyword evidence="2" id="KW-0805">Transcription regulation</keyword>
<keyword evidence="2" id="KW-0010">Activator</keyword>
<keyword evidence="2" id="KW-0804">Transcription</keyword>
<evidence type="ECO:0000313" key="4">
    <source>
        <dbReference type="EMBL" id="CAH0556824.1"/>
    </source>
</evidence>
<reference evidence="4" key="1">
    <citation type="submission" date="2021-12" db="EMBL/GenBank/DDBJ databases">
        <authorList>
            <person name="King R."/>
        </authorList>
    </citation>
    <scope>NUCLEOTIDE SEQUENCE</scope>
</reference>
<organism evidence="4 5">
    <name type="scientific">Brassicogethes aeneus</name>
    <name type="common">Rape pollen beetle</name>
    <name type="synonym">Meligethes aeneus</name>
    <dbReference type="NCBI Taxonomy" id="1431903"/>
    <lineage>
        <taxon>Eukaryota</taxon>
        <taxon>Metazoa</taxon>
        <taxon>Ecdysozoa</taxon>
        <taxon>Arthropoda</taxon>
        <taxon>Hexapoda</taxon>
        <taxon>Insecta</taxon>
        <taxon>Pterygota</taxon>
        <taxon>Neoptera</taxon>
        <taxon>Endopterygota</taxon>
        <taxon>Coleoptera</taxon>
        <taxon>Polyphaga</taxon>
        <taxon>Cucujiformia</taxon>
        <taxon>Nitidulidae</taxon>
        <taxon>Meligethinae</taxon>
        <taxon>Brassicogethes</taxon>
    </lineage>
</organism>
<evidence type="ECO:0000256" key="1">
    <source>
        <dbReference type="ARBA" id="ARBA00023242"/>
    </source>
</evidence>
<dbReference type="GO" id="GO:0005634">
    <property type="term" value="C:nucleus"/>
    <property type="evidence" value="ECO:0007669"/>
    <property type="project" value="UniProtKB-SubCell"/>
</dbReference>
<dbReference type="EMBL" id="OV121136">
    <property type="protein sequence ID" value="CAH0556824.1"/>
    <property type="molecule type" value="Genomic_DNA"/>
</dbReference>
<dbReference type="GO" id="GO:0006355">
    <property type="term" value="P:regulation of DNA-templated transcription"/>
    <property type="evidence" value="ECO:0007669"/>
    <property type="project" value="InterPro"/>
</dbReference>